<sequence length="488" mass="51252">MSSMNALLAISALAFAGVVQCQSNNIASSCSSTLQTTATPSVAAGYVARLVANKLESPRGIKFDDAGNLLVVESGVGITALKIRDDGGGCFSSPSRKTVVSNEDLNHGIEMSSDGSTLYGSSTEAVYSWDYSSGNQKTTSKPQTLVTNMTNSDHTTRTLLLSRMVPGMLVVTRGSTSNIDPQAENLGSGHSQIKAFNMTNMTSEYDFNRDGLLLGWGLRNDVGIDEEPTTGGLYSVENSVDEMTRNGVDIHQSNPGEELNFLGYLNGTKSSNQGRNFGYPMCYSAWNTDTIPQFNGEVGQQFAIGKLGSNNSDSMCSPSEVQDARLVFHPHMAPLDILFNDAGTAAWITFHGSWDSDPAVGYKLSVVEFENGEPTEPSTSKTAVVDILSNEDTAGCSNGGCFRPVGLAWDSNGVLFMSSDETGEIYAVLRDNGDATSSAGSNATGTVPSPTTGTTGGSSSSSPSSTNVASATNMSVLAVVFGILAFIV</sequence>
<accession>A0AAV9NYY0</accession>
<protein>
    <recommendedName>
        <fullName evidence="3">Pyrroloquinoline quinone-dependent pyranose dehydrogenase beta-propeller domain-containing protein</fullName>
    </recommendedName>
</protein>
<dbReference type="Pfam" id="PF22807">
    <property type="entry name" value="TrAA12"/>
    <property type="match status" value="1"/>
</dbReference>
<dbReference type="InterPro" id="IPR011042">
    <property type="entry name" value="6-blade_b-propeller_TolB-like"/>
</dbReference>
<dbReference type="RefSeq" id="XP_064655171.1">
    <property type="nucleotide sequence ID" value="XM_064806866.1"/>
</dbReference>
<keyword evidence="2" id="KW-0732">Signal</keyword>
<organism evidence="4 5">
    <name type="scientific">Saxophila tyrrhenica</name>
    <dbReference type="NCBI Taxonomy" id="1690608"/>
    <lineage>
        <taxon>Eukaryota</taxon>
        <taxon>Fungi</taxon>
        <taxon>Dikarya</taxon>
        <taxon>Ascomycota</taxon>
        <taxon>Pezizomycotina</taxon>
        <taxon>Dothideomycetes</taxon>
        <taxon>Dothideomycetidae</taxon>
        <taxon>Mycosphaerellales</taxon>
        <taxon>Extremaceae</taxon>
        <taxon>Saxophila</taxon>
    </lineage>
</organism>
<reference evidence="4 5" key="1">
    <citation type="submission" date="2023-08" db="EMBL/GenBank/DDBJ databases">
        <title>Black Yeasts Isolated from many extreme environments.</title>
        <authorList>
            <person name="Coleine C."/>
            <person name="Stajich J.E."/>
            <person name="Selbmann L."/>
        </authorList>
    </citation>
    <scope>NUCLEOTIDE SEQUENCE [LARGE SCALE GENOMIC DNA]</scope>
    <source>
        <strain evidence="4 5">CCFEE 5935</strain>
    </source>
</reference>
<feature type="signal peptide" evidence="2">
    <location>
        <begin position="1"/>
        <end position="21"/>
    </location>
</feature>
<dbReference type="GeneID" id="89930970"/>
<keyword evidence="5" id="KW-1185">Reference proteome</keyword>
<name>A0AAV9NYY0_9PEZI</name>
<feature type="chain" id="PRO_5043676135" description="Pyrroloquinoline quinone-dependent pyranose dehydrogenase beta-propeller domain-containing protein" evidence="2">
    <location>
        <begin position="22"/>
        <end position="488"/>
    </location>
</feature>
<dbReference type="InterPro" id="IPR054539">
    <property type="entry name" value="Beta-prop_PDH"/>
</dbReference>
<dbReference type="Proteomes" id="UP001337655">
    <property type="component" value="Unassembled WGS sequence"/>
</dbReference>
<dbReference type="InterPro" id="IPR011041">
    <property type="entry name" value="Quinoprot_gluc/sorb_DH_b-prop"/>
</dbReference>
<feature type="compositionally biased region" description="Low complexity" evidence="1">
    <location>
        <begin position="443"/>
        <end position="468"/>
    </location>
</feature>
<evidence type="ECO:0000313" key="5">
    <source>
        <dbReference type="Proteomes" id="UP001337655"/>
    </source>
</evidence>
<evidence type="ECO:0000256" key="1">
    <source>
        <dbReference type="SAM" id="MobiDB-lite"/>
    </source>
</evidence>
<feature type="region of interest" description="Disordered" evidence="1">
    <location>
        <begin position="437"/>
        <end position="468"/>
    </location>
</feature>
<evidence type="ECO:0000313" key="4">
    <source>
        <dbReference type="EMBL" id="KAK5164975.1"/>
    </source>
</evidence>
<evidence type="ECO:0000259" key="3">
    <source>
        <dbReference type="Pfam" id="PF22807"/>
    </source>
</evidence>
<dbReference type="EMBL" id="JAVRRT010000018">
    <property type="protein sequence ID" value="KAK5164975.1"/>
    <property type="molecule type" value="Genomic_DNA"/>
</dbReference>
<gene>
    <name evidence="4" type="ORF">LTR77_009640</name>
</gene>
<feature type="domain" description="Pyrroloquinoline quinone-dependent pyranose dehydrogenase beta-propeller" evidence="3">
    <location>
        <begin position="40"/>
        <end position="429"/>
    </location>
</feature>
<evidence type="ECO:0000256" key="2">
    <source>
        <dbReference type="SAM" id="SignalP"/>
    </source>
</evidence>
<dbReference type="Gene3D" id="2.120.10.30">
    <property type="entry name" value="TolB, C-terminal domain"/>
    <property type="match status" value="1"/>
</dbReference>
<comment type="caution">
    <text evidence="4">The sequence shown here is derived from an EMBL/GenBank/DDBJ whole genome shotgun (WGS) entry which is preliminary data.</text>
</comment>
<dbReference type="SUPFAM" id="SSF50952">
    <property type="entry name" value="Soluble quinoprotein glucose dehydrogenase"/>
    <property type="match status" value="1"/>
</dbReference>
<dbReference type="AlphaFoldDB" id="A0AAV9NYY0"/>
<proteinExistence type="predicted"/>